<dbReference type="Proteomes" id="UP000298180">
    <property type="component" value="Unassembled WGS sequence"/>
</dbReference>
<dbReference type="EMBL" id="SMLM01000002">
    <property type="protein sequence ID" value="TFZ02615.1"/>
    <property type="molecule type" value="Genomic_DNA"/>
</dbReference>
<evidence type="ECO:0000313" key="2">
    <source>
        <dbReference type="Proteomes" id="UP000298180"/>
    </source>
</evidence>
<organism evidence="1 2">
    <name type="scientific">Ramlibacter henchirensis</name>
    <dbReference type="NCBI Taxonomy" id="204072"/>
    <lineage>
        <taxon>Bacteria</taxon>
        <taxon>Pseudomonadati</taxon>
        <taxon>Pseudomonadota</taxon>
        <taxon>Betaproteobacteria</taxon>
        <taxon>Burkholderiales</taxon>
        <taxon>Comamonadaceae</taxon>
        <taxon>Ramlibacter</taxon>
    </lineage>
</organism>
<protein>
    <submittedName>
        <fullName evidence="1">Uncharacterized protein</fullName>
    </submittedName>
</protein>
<comment type="caution">
    <text evidence="1">The sequence shown here is derived from an EMBL/GenBank/DDBJ whole genome shotgun (WGS) entry which is preliminary data.</text>
</comment>
<keyword evidence="2" id="KW-1185">Reference proteome</keyword>
<gene>
    <name evidence="1" type="ORF">EZ313_15265</name>
</gene>
<dbReference type="RefSeq" id="WP_135264140.1">
    <property type="nucleotide sequence ID" value="NZ_SMLM01000002.1"/>
</dbReference>
<sequence length="363" mass="39770">MKTREVIAQLSQPGLEPAAMAALEAAFAKASDEALEGDDAASAQLAIASAQIAMRLGIARKALTTAAQYANNPRAEQINRTVAQSNLLDALASVGRLVAYGHGERKWDVGTPAPEPHAAAAPSTAAPRIDLLTNICRHHREHERFYAQDRVAVAADLQREANKLKVVAEAWRRNPPAQLDPAIDFSDPVYAPAGCTDLNELNAISMIGVLFMEGEAEPIEIKVLKAKLTALAAAWRRAGEWLAAKMEAAWDRERAMYEPALIAVAHQRYNTIVVNWRGSRERQLAARVLEMALRVLEGIPFEPRRLREDRAAHATRLHEAAAILAAAAQLVTRTAADLADNDPNWTECIRHLEQTSHPREIRT</sequence>
<name>A0A4Z0BX82_9BURK</name>
<dbReference type="OrthoDB" id="4476140at2"/>
<proteinExistence type="predicted"/>
<dbReference type="AlphaFoldDB" id="A0A4Z0BX82"/>
<evidence type="ECO:0000313" key="1">
    <source>
        <dbReference type="EMBL" id="TFZ02615.1"/>
    </source>
</evidence>
<reference evidence="1 2" key="1">
    <citation type="submission" date="2019-03" db="EMBL/GenBank/DDBJ databases">
        <title>Ramlibacter henchirensis DSM 14656, whole genome shotgun sequence.</title>
        <authorList>
            <person name="Zhang X."/>
            <person name="Feng G."/>
            <person name="Zhu H."/>
        </authorList>
    </citation>
    <scope>NUCLEOTIDE SEQUENCE [LARGE SCALE GENOMIC DNA]</scope>
    <source>
        <strain evidence="1 2">DSM 14656</strain>
    </source>
</reference>
<accession>A0A4Z0BX82</accession>